<dbReference type="Proteomes" id="UP001314241">
    <property type="component" value="Unassembled WGS sequence"/>
</dbReference>
<dbReference type="Gene3D" id="3.30.360.10">
    <property type="entry name" value="Dihydrodipicolinate Reductase, domain 2"/>
    <property type="match status" value="1"/>
</dbReference>
<dbReference type="CDD" id="cd23934">
    <property type="entry name" value="AGPR_1_C"/>
    <property type="match status" value="1"/>
</dbReference>
<sequence length="342" mass="37788">MKVALTGITGYAGLQLYYLLSQHPKVEAIQIYQHDLEKPEHVAKLNPRLSEVTALAKPYDSGAIMEENDVLFLATPAGVSSHWAQPYLAANFPVIDLSGDFRLKNPAQYEKWYQKDAASKDALAQAYYGLADLKENPGQHYVANPGCYPTATLLGLAPLVKQNLIEVDSILVDAKSGLTGAGKALKKANHFVQANENLQVYKPNQHQHIPEILQMLQSWNPDVKQLQFMTTLVPVDRGIMASIYVKVKAGITEEKLEQAFREQYANAPFVFIQEEGLPDLKSVVGTNNCRIGLAYNPETKYLLVVSVIDNMLKGASGQAVQNFNQLFDFSSTAGLHLQPLAF</sequence>
<dbReference type="InterPro" id="IPR023013">
    <property type="entry name" value="AGPR_AS"/>
</dbReference>
<evidence type="ECO:0000256" key="5">
    <source>
        <dbReference type="HAMAP-Rule" id="MF_00150"/>
    </source>
</evidence>
<dbReference type="PROSITE" id="PS01224">
    <property type="entry name" value="ARGC"/>
    <property type="match status" value="1"/>
</dbReference>
<dbReference type="Pfam" id="PF22698">
    <property type="entry name" value="Semialdhyde_dhC_1"/>
    <property type="match status" value="1"/>
</dbReference>
<dbReference type="InterPro" id="IPR050085">
    <property type="entry name" value="AGPR"/>
</dbReference>
<dbReference type="InterPro" id="IPR036291">
    <property type="entry name" value="NAD(P)-bd_dom_sf"/>
</dbReference>
<organism evidence="8 9">
    <name type="scientific">Eupransor demetentiae</name>
    <dbReference type="NCBI Taxonomy" id="3109584"/>
    <lineage>
        <taxon>Bacteria</taxon>
        <taxon>Bacillati</taxon>
        <taxon>Bacillota</taxon>
        <taxon>Bacilli</taxon>
        <taxon>Lactobacillales</taxon>
        <taxon>Lactobacillaceae</taxon>
        <taxon>Eupransor</taxon>
    </lineage>
</organism>
<comment type="subcellular location">
    <subcellularLocation>
        <location evidence="5">Cytoplasm</location>
    </subcellularLocation>
</comment>
<comment type="similarity">
    <text evidence="5">Belongs to the NAGSA dehydrogenase family. Type 1 subfamily.</text>
</comment>
<dbReference type="InterPro" id="IPR058924">
    <property type="entry name" value="AGPR_dimerisation_dom"/>
</dbReference>
<evidence type="ECO:0000256" key="4">
    <source>
        <dbReference type="ARBA" id="ARBA00023002"/>
    </source>
</evidence>
<dbReference type="RefSeq" id="WP_349642281.1">
    <property type="nucleotide sequence ID" value="NZ_CAWVOH010000003.1"/>
</dbReference>
<dbReference type="EMBL" id="CAWVOH010000003">
    <property type="protein sequence ID" value="CAK8054732.1"/>
    <property type="molecule type" value="Genomic_DNA"/>
</dbReference>
<evidence type="ECO:0000259" key="7">
    <source>
        <dbReference type="SMART" id="SM00859"/>
    </source>
</evidence>
<keyword evidence="5" id="KW-0963">Cytoplasm</keyword>
<dbReference type="InterPro" id="IPR000534">
    <property type="entry name" value="Semialdehyde_DH_NAD-bd"/>
</dbReference>
<dbReference type="GO" id="GO:0003942">
    <property type="term" value="F:N-acetyl-gamma-glutamyl-phosphate reductase activity"/>
    <property type="evidence" value="ECO:0007669"/>
    <property type="project" value="UniProtKB-EC"/>
</dbReference>
<comment type="pathway">
    <text evidence="5">Amino-acid biosynthesis; L-arginine biosynthesis; N(2)-acetyl-L-ornithine from L-glutamate: step 3/4.</text>
</comment>
<keyword evidence="2 5" id="KW-0028">Amino-acid biosynthesis</keyword>
<evidence type="ECO:0000256" key="2">
    <source>
        <dbReference type="ARBA" id="ARBA00022605"/>
    </source>
</evidence>
<dbReference type="HAMAP" id="MF_00150">
    <property type="entry name" value="ArgC_type1"/>
    <property type="match status" value="1"/>
</dbReference>
<evidence type="ECO:0000256" key="6">
    <source>
        <dbReference type="PROSITE-ProRule" id="PRU10010"/>
    </source>
</evidence>
<feature type="active site" evidence="5 6">
    <location>
        <position position="147"/>
    </location>
</feature>
<comment type="catalytic activity">
    <reaction evidence="5">
        <text>N-acetyl-L-glutamate 5-semialdehyde + phosphate + NADP(+) = N-acetyl-L-glutamyl 5-phosphate + NADPH + H(+)</text>
        <dbReference type="Rhea" id="RHEA:21588"/>
        <dbReference type="ChEBI" id="CHEBI:15378"/>
        <dbReference type="ChEBI" id="CHEBI:29123"/>
        <dbReference type="ChEBI" id="CHEBI:43474"/>
        <dbReference type="ChEBI" id="CHEBI:57783"/>
        <dbReference type="ChEBI" id="CHEBI:57936"/>
        <dbReference type="ChEBI" id="CHEBI:58349"/>
        <dbReference type="EC" id="1.2.1.38"/>
    </reaction>
</comment>
<evidence type="ECO:0000313" key="9">
    <source>
        <dbReference type="Proteomes" id="UP001314241"/>
    </source>
</evidence>
<comment type="function">
    <text evidence="5">Catalyzes the NADPH-dependent reduction of N-acetyl-5-glutamyl phosphate to yield N-acetyl-L-glutamate 5-semialdehyde.</text>
</comment>
<protein>
    <recommendedName>
        <fullName evidence="5">N-acetyl-gamma-glutamyl-phosphate reductase</fullName>
        <shortName evidence="5">AGPR</shortName>
        <ecNumber evidence="5">1.2.1.38</ecNumber>
    </recommendedName>
    <alternativeName>
        <fullName evidence="5">N-acetyl-glutamate semialdehyde dehydrogenase</fullName>
        <shortName evidence="5">NAGSA dehydrogenase</shortName>
    </alternativeName>
</protein>
<keyword evidence="1 5" id="KW-0055">Arginine biosynthesis</keyword>
<evidence type="ECO:0000256" key="3">
    <source>
        <dbReference type="ARBA" id="ARBA00022857"/>
    </source>
</evidence>
<reference evidence="8 9" key="1">
    <citation type="submission" date="2024-01" db="EMBL/GenBank/DDBJ databases">
        <authorList>
            <person name="Botero Cardona J."/>
        </authorList>
    </citation>
    <scope>NUCLEOTIDE SEQUENCE [LARGE SCALE GENOMIC DNA]</scope>
    <source>
        <strain evidence="8 9">LMG 33000</strain>
    </source>
</reference>
<dbReference type="Gene3D" id="3.40.50.720">
    <property type="entry name" value="NAD(P)-binding Rossmann-like Domain"/>
    <property type="match status" value="1"/>
</dbReference>
<keyword evidence="9" id="KW-1185">Reference proteome</keyword>
<name>A0ABP0ETI7_9LACO</name>
<keyword evidence="4 5" id="KW-0560">Oxidoreductase</keyword>
<feature type="domain" description="Semialdehyde dehydrogenase NAD-binding" evidence="7">
    <location>
        <begin position="2"/>
        <end position="143"/>
    </location>
</feature>
<dbReference type="SUPFAM" id="SSF51735">
    <property type="entry name" value="NAD(P)-binding Rossmann-fold domains"/>
    <property type="match status" value="1"/>
</dbReference>
<dbReference type="PANTHER" id="PTHR32338:SF10">
    <property type="entry name" value="N-ACETYL-GAMMA-GLUTAMYL-PHOSPHATE REDUCTASE, CHLOROPLASTIC-RELATED"/>
    <property type="match status" value="1"/>
</dbReference>
<gene>
    <name evidence="5" type="primary">argC</name>
    <name evidence="8" type="ORF">R54876_GBNLAHCA_01307</name>
</gene>
<comment type="caution">
    <text evidence="8">The sequence shown here is derived from an EMBL/GenBank/DDBJ whole genome shotgun (WGS) entry which is preliminary data.</text>
</comment>
<dbReference type="EC" id="1.2.1.38" evidence="5"/>
<accession>A0ABP0ETI7</accession>
<dbReference type="InterPro" id="IPR000706">
    <property type="entry name" value="AGPR_type-1"/>
</dbReference>
<proteinExistence type="inferred from homology"/>
<keyword evidence="3 5" id="KW-0521">NADP</keyword>
<evidence type="ECO:0000313" key="8">
    <source>
        <dbReference type="EMBL" id="CAK8054732.1"/>
    </source>
</evidence>
<evidence type="ECO:0000256" key="1">
    <source>
        <dbReference type="ARBA" id="ARBA00022571"/>
    </source>
</evidence>
<dbReference type="SUPFAM" id="SSF55347">
    <property type="entry name" value="Glyceraldehyde-3-phosphate dehydrogenase-like, C-terminal domain"/>
    <property type="match status" value="1"/>
</dbReference>
<dbReference type="PANTHER" id="PTHR32338">
    <property type="entry name" value="N-ACETYL-GAMMA-GLUTAMYL-PHOSPHATE REDUCTASE, CHLOROPLASTIC-RELATED-RELATED"/>
    <property type="match status" value="1"/>
</dbReference>
<dbReference type="SMART" id="SM00859">
    <property type="entry name" value="Semialdhyde_dh"/>
    <property type="match status" value="1"/>
</dbReference>
<dbReference type="NCBIfam" id="TIGR01850">
    <property type="entry name" value="argC"/>
    <property type="match status" value="1"/>
</dbReference>
<dbReference type="Pfam" id="PF01118">
    <property type="entry name" value="Semialdhyde_dh"/>
    <property type="match status" value="1"/>
</dbReference>
<dbReference type="CDD" id="cd17895">
    <property type="entry name" value="AGPR_1_N"/>
    <property type="match status" value="1"/>
</dbReference>